<dbReference type="InterPro" id="IPR006153">
    <property type="entry name" value="Cation/H_exchanger_TM"/>
</dbReference>
<comment type="subcellular location">
    <subcellularLocation>
        <location evidence="1">Membrane</location>
        <topology evidence="1">Multi-pass membrane protein</topology>
    </subcellularLocation>
</comment>
<evidence type="ECO:0000256" key="10">
    <source>
        <dbReference type="SAM" id="MobiDB-lite"/>
    </source>
</evidence>
<feature type="compositionally biased region" description="Acidic residues" evidence="10">
    <location>
        <begin position="348"/>
        <end position="358"/>
    </location>
</feature>
<sequence>MSQAAALSYHEPNIIVILILASFLIILNIVGRALDSLLYCGLLGQIFIGVAWGLPGGKWLSLPFQQSVVQLGYLGLILLVYEGGLSTDFRAMKANFMLSTFLALTGVIAPIGMSFVLMSLSHATPLQSFAAGASLCSTSLGTTLTVLKISGLKQSRLGVVLTCAAMLDDVVGLVMAQIISNLGGSGSINPVIIIRPILVSFAFAVVVPLVCVFLIKPLACRMQHCHLKKVRFFPTTVQMTFLAHTLILFGFVVGSSYAGTSNLYAAYLAGACIGWYDNEVNRGAFVERTSATLANSNKGYFSPKKIGQMLALAPQAEAFSKSSKHPHSDFETPKLPPSAAIRCSGTDDLNDNVEEENTEDKQLNPNDTVTGSETSISTSNLRSGHVSGLHIWEAYYEVPLSTVLKPFFFASIGFSIPISEMFDGNIIWKGIVYAILMTLGKFICGAWLLRSICFKRFANDVESGGHIWGFPKARSLIPPSIMGYAMVARGEIGFLISALAESRGIFTPEQYYIVTWGIVLCTIVGPLMVGLLTSKVRKIRDSKELAASAEHDPMGIWA</sequence>
<keyword evidence="14" id="KW-1185">Reference proteome</keyword>
<evidence type="ECO:0000256" key="3">
    <source>
        <dbReference type="ARBA" id="ARBA00022449"/>
    </source>
</evidence>
<feature type="region of interest" description="Disordered" evidence="10">
    <location>
        <begin position="322"/>
        <end position="341"/>
    </location>
</feature>
<evidence type="ECO:0000256" key="9">
    <source>
        <dbReference type="ARBA" id="ARBA00023201"/>
    </source>
</evidence>
<feature type="transmembrane region" description="Helical" evidence="11">
    <location>
        <begin position="192"/>
        <end position="215"/>
    </location>
</feature>
<dbReference type="PANTHER" id="PTHR43562:SF3">
    <property type="entry name" value="SODIUM ION_PROTON EXCHANGER (EUROFUNG)"/>
    <property type="match status" value="1"/>
</dbReference>
<evidence type="ECO:0000256" key="4">
    <source>
        <dbReference type="ARBA" id="ARBA00022692"/>
    </source>
</evidence>
<evidence type="ECO:0000256" key="1">
    <source>
        <dbReference type="ARBA" id="ARBA00004141"/>
    </source>
</evidence>
<dbReference type="OrthoDB" id="1288932at2759"/>
<evidence type="ECO:0000256" key="6">
    <source>
        <dbReference type="ARBA" id="ARBA00023053"/>
    </source>
</evidence>
<feature type="transmembrane region" description="Helical" evidence="11">
    <location>
        <begin position="159"/>
        <end position="180"/>
    </location>
</feature>
<dbReference type="KEGG" id="lth:KLTH0F04796g"/>
<name>C5DKH9_LACTC</name>
<dbReference type="GO" id="GO:0006814">
    <property type="term" value="P:sodium ion transport"/>
    <property type="evidence" value="ECO:0007669"/>
    <property type="project" value="UniProtKB-KW"/>
</dbReference>
<evidence type="ECO:0000313" key="14">
    <source>
        <dbReference type="Proteomes" id="UP000002036"/>
    </source>
</evidence>
<keyword evidence="6" id="KW-0915">Sodium</keyword>
<dbReference type="OMA" id="TWAITLC"/>
<dbReference type="GeneID" id="8292612"/>
<proteinExistence type="predicted"/>
<dbReference type="InParanoid" id="C5DKH9"/>
<keyword evidence="7" id="KW-0406">Ion transport</keyword>
<dbReference type="GO" id="GO:0015297">
    <property type="term" value="F:antiporter activity"/>
    <property type="evidence" value="ECO:0007669"/>
    <property type="project" value="UniProtKB-KW"/>
</dbReference>
<feature type="transmembrane region" description="Helical" evidence="11">
    <location>
        <begin position="67"/>
        <end position="84"/>
    </location>
</feature>
<dbReference type="PANTHER" id="PTHR43562">
    <property type="entry name" value="NAPA-TYPE SODIUM/HYDROGEN ANTIPORTER"/>
    <property type="match status" value="1"/>
</dbReference>
<dbReference type="eggNOG" id="ENOG502QU6S">
    <property type="taxonomic scope" value="Eukaryota"/>
</dbReference>
<dbReference type="HOGENOM" id="CLU_024407_1_0_1"/>
<keyword evidence="9" id="KW-0739">Sodium transport</keyword>
<dbReference type="GO" id="GO:0016020">
    <property type="term" value="C:membrane"/>
    <property type="evidence" value="ECO:0007669"/>
    <property type="project" value="UniProtKB-SubCell"/>
</dbReference>
<keyword evidence="3" id="KW-0050">Antiport</keyword>
<protein>
    <submittedName>
        <fullName evidence="13">KLTH0F04796p</fullName>
    </submittedName>
</protein>
<keyword evidence="4 11" id="KW-0812">Transmembrane</keyword>
<dbReference type="RefSeq" id="XP_002554417.1">
    <property type="nucleotide sequence ID" value="XM_002554371.1"/>
</dbReference>
<dbReference type="AlphaFoldDB" id="C5DKH9"/>
<feature type="compositionally biased region" description="Polar residues" evidence="10">
    <location>
        <begin position="363"/>
        <end position="377"/>
    </location>
</feature>
<evidence type="ECO:0000259" key="12">
    <source>
        <dbReference type="Pfam" id="PF00999"/>
    </source>
</evidence>
<dbReference type="Gene3D" id="1.20.1530.20">
    <property type="match status" value="2"/>
</dbReference>
<feature type="transmembrane region" description="Helical" evidence="11">
    <location>
        <begin position="512"/>
        <end position="533"/>
    </location>
</feature>
<accession>C5DKH9</accession>
<dbReference type="Pfam" id="PF00999">
    <property type="entry name" value="Na_H_Exchanger"/>
    <property type="match status" value="2"/>
</dbReference>
<evidence type="ECO:0000313" key="13">
    <source>
        <dbReference type="EMBL" id="CAR23980.1"/>
    </source>
</evidence>
<dbReference type="EMBL" id="CU928170">
    <property type="protein sequence ID" value="CAR23980.1"/>
    <property type="molecule type" value="Genomic_DNA"/>
</dbReference>
<feature type="transmembrane region" description="Helical" evidence="11">
    <location>
        <begin position="426"/>
        <end position="449"/>
    </location>
</feature>
<dbReference type="Proteomes" id="UP000002036">
    <property type="component" value="Chromosome F"/>
</dbReference>
<dbReference type="InterPro" id="IPR038770">
    <property type="entry name" value="Na+/solute_symporter_sf"/>
</dbReference>
<evidence type="ECO:0000256" key="11">
    <source>
        <dbReference type="SAM" id="Phobius"/>
    </source>
</evidence>
<gene>
    <name evidence="13" type="ordered locus">KLTH0F04796g</name>
</gene>
<keyword evidence="2" id="KW-0813">Transport</keyword>
<feature type="transmembrane region" description="Helical" evidence="11">
    <location>
        <begin position="236"/>
        <end position="258"/>
    </location>
</feature>
<feature type="transmembrane region" description="Helical" evidence="11">
    <location>
        <begin position="37"/>
        <end position="55"/>
    </location>
</feature>
<keyword evidence="5 11" id="KW-1133">Transmembrane helix</keyword>
<feature type="domain" description="Cation/H+ exchanger transmembrane" evidence="12">
    <location>
        <begin position="402"/>
        <end position="532"/>
    </location>
</feature>
<reference evidence="13 14" key="1">
    <citation type="journal article" date="2009" name="Genome Res.">
        <title>Comparative genomics of protoploid Saccharomycetaceae.</title>
        <authorList>
            <consortium name="The Genolevures Consortium"/>
            <person name="Souciet J.-L."/>
            <person name="Dujon B."/>
            <person name="Gaillardin C."/>
            <person name="Johnston M."/>
            <person name="Baret P.V."/>
            <person name="Cliften P."/>
            <person name="Sherman D.J."/>
            <person name="Weissenbach J."/>
            <person name="Westhof E."/>
            <person name="Wincker P."/>
            <person name="Jubin C."/>
            <person name="Poulain J."/>
            <person name="Barbe V."/>
            <person name="Segurens B."/>
            <person name="Artiguenave F."/>
            <person name="Anthouard V."/>
            <person name="Vacherie B."/>
            <person name="Val M.-E."/>
            <person name="Fulton R.S."/>
            <person name="Minx P."/>
            <person name="Wilson R."/>
            <person name="Durrens P."/>
            <person name="Jean G."/>
            <person name="Marck C."/>
            <person name="Martin T."/>
            <person name="Nikolski M."/>
            <person name="Rolland T."/>
            <person name="Seret M.-L."/>
            <person name="Casaregola S."/>
            <person name="Despons L."/>
            <person name="Fairhead C."/>
            <person name="Fischer G."/>
            <person name="Lafontaine I."/>
            <person name="Leh V."/>
            <person name="Lemaire M."/>
            <person name="de Montigny J."/>
            <person name="Neuveglise C."/>
            <person name="Thierry A."/>
            <person name="Blanc-Lenfle I."/>
            <person name="Bleykasten C."/>
            <person name="Diffels J."/>
            <person name="Fritsch E."/>
            <person name="Frangeul L."/>
            <person name="Goeffon A."/>
            <person name="Jauniaux N."/>
            <person name="Kachouri-Lafond R."/>
            <person name="Payen C."/>
            <person name="Potier S."/>
            <person name="Pribylova L."/>
            <person name="Ozanne C."/>
            <person name="Richard G.-F."/>
            <person name="Sacerdot C."/>
            <person name="Straub M.-L."/>
            <person name="Talla E."/>
        </authorList>
    </citation>
    <scope>NUCLEOTIDE SEQUENCE [LARGE SCALE GENOMIC DNA]</scope>
    <source>
        <strain evidence="14">ATCC 56472 / CBS 6340 / NRRL Y-8284</strain>
    </source>
</reference>
<feature type="transmembrane region" description="Helical" evidence="11">
    <location>
        <begin position="12"/>
        <end position="30"/>
    </location>
</feature>
<feature type="region of interest" description="Disordered" evidence="10">
    <location>
        <begin position="346"/>
        <end position="377"/>
    </location>
</feature>
<evidence type="ECO:0000256" key="5">
    <source>
        <dbReference type="ARBA" id="ARBA00022989"/>
    </source>
</evidence>
<organism evidence="13 14">
    <name type="scientific">Lachancea thermotolerans (strain ATCC 56472 / CBS 6340 / NRRL Y-8284)</name>
    <name type="common">Yeast</name>
    <name type="synonym">Kluyveromyces thermotolerans</name>
    <dbReference type="NCBI Taxonomy" id="559295"/>
    <lineage>
        <taxon>Eukaryota</taxon>
        <taxon>Fungi</taxon>
        <taxon>Dikarya</taxon>
        <taxon>Ascomycota</taxon>
        <taxon>Saccharomycotina</taxon>
        <taxon>Saccharomycetes</taxon>
        <taxon>Saccharomycetales</taxon>
        <taxon>Saccharomycetaceae</taxon>
        <taxon>Lachancea</taxon>
    </lineage>
</organism>
<keyword evidence="8 11" id="KW-0472">Membrane</keyword>
<dbReference type="GO" id="GO:1902600">
    <property type="term" value="P:proton transmembrane transport"/>
    <property type="evidence" value="ECO:0007669"/>
    <property type="project" value="InterPro"/>
</dbReference>
<evidence type="ECO:0000256" key="8">
    <source>
        <dbReference type="ARBA" id="ARBA00023136"/>
    </source>
</evidence>
<feature type="domain" description="Cation/H+ exchanger transmembrane" evidence="12">
    <location>
        <begin position="41"/>
        <end position="279"/>
    </location>
</feature>
<feature type="transmembrane region" description="Helical" evidence="11">
    <location>
        <begin position="126"/>
        <end position="147"/>
    </location>
</feature>
<evidence type="ECO:0000256" key="7">
    <source>
        <dbReference type="ARBA" id="ARBA00023065"/>
    </source>
</evidence>
<feature type="transmembrane region" description="Helical" evidence="11">
    <location>
        <begin position="96"/>
        <end position="120"/>
    </location>
</feature>
<evidence type="ECO:0000256" key="2">
    <source>
        <dbReference type="ARBA" id="ARBA00022448"/>
    </source>
</evidence>